<accession>A0ABU5AWQ9</accession>
<organism evidence="2 3">
    <name type="scientific">Mesorhizobium abyssinicae</name>
    <dbReference type="NCBI Taxonomy" id="1209958"/>
    <lineage>
        <taxon>Bacteria</taxon>
        <taxon>Pseudomonadati</taxon>
        <taxon>Pseudomonadota</taxon>
        <taxon>Alphaproteobacteria</taxon>
        <taxon>Hyphomicrobiales</taxon>
        <taxon>Phyllobacteriaceae</taxon>
        <taxon>Mesorhizobium</taxon>
    </lineage>
</organism>
<evidence type="ECO:0000313" key="3">
    <source>
        <dbReference type="Proteomes" id="UP001276564"/>
    </source>
</evidence>
<dbReference type="RefSeq" id="WP_320322050.1">
    <property type="nucleotide sequence ID" value="NZ_JAVIIP010000027.1"/>
</dbReference>
<reference evidence="2 3" key="1">
    <citation type="submission" date="2023-08" db="EMBL/GenBank/DDBJ databases">
        <title>Implementing the SeqCode for naming new Mesorhizobium species isolated from Vachellia karroo root nodules.</title>
        <authorList>
            <person name="Van Lill M."/>
        </authorList>
    </citation>
    <scope>NUCLEOTIDE SEQUENCE [LARGE SCALE GENOMIC DNA]</scope>
    <source>
        <strain evidence="2 3">VK4B</strain>
    </source>
</reference>
<protein>
    <submittedName>
        <fullName evidence="2">Uncharacterized protein</fullName>
    </submittedName>
</protein>
<sequence>MSSLSALNNAALLILQQQRPQSAAAEDSLVAGIDGVSSSDGSGSGSPLMQAQARISGSMFSVNSLNITAMKVRLMERVGKEFGIDQGDYQSLFSYGTAVKKAVEALKQKSASEIIAIEKKLGLDQLGVSLDTLVNAIIDPQGSDGDRLDAALSKQAGDHAKGEGKAAGPIQPDEIGLYGR</sequence>
<evidence type="ECO:0000256" key="1">
    <source>
        <dbReference type="SAM" id="MobiDB-lite"/>
    </source>
</evidence>
<feature type="region of interest" description="Disordered" evidence="1">
    <location>
        <begin position="152"/>
        <end position="180"/>
    </location>
</feature>
<evidence type="ECO:0000313" key="2">
    <source>
        <dbReference type="EMBL" id="MDX8541762.1"/>
    </source>
</evidence>
<dbReference type="EMBL" id="JAVIIP010000027">
    <property type="protein sequence ID" value="MDX8541762.1"/>
    <property type="molecule type" value="Genomic_DNA"/>
</dbReference>
<gene>
    <name evidence="2" type="ORF">RFM23_29555</name>
</gene>
<dbReference type="Proteomes" id="UP001276564">
    <property type="component" value="Unassembled WGS sequence"/>
</dbReference>
<keyword evidence="3" id="KW-1185">Reference proteome</keyword>
<comment type="caution">
    <text evidence="2">The sequence shown here is derived from an EMBL/GenBank/DDBJ whole genome shotgun (WGS) entry which is preliminary data.</text>
</comment>
<name>A0ABU5AWQ9_9HYPH</name>
<proteinExistence type="predicted"/>